<evidence type="ECO:0008006" key="3">
    <source>
        <dbReference type="Google" id="ProtNLM"/>
    </source>
</evidence>
<name>A0AAU2UXK6_9ACTN</name>
<organism evidence="2">
    <name type="scientific">Streptomyces sp. NBC_00003</name>
    <dbReference type="NCBI Taxonomy" id="2903608"/>
    <lineage>
        <taxon>Bacteria</taxon>
        <taxon>Bacillati</taxon>
        <taxon>Actinomycetota</taxon>
        <taxon>Actinomycetes</taxon>
        <taxon>Kitasatosporales</taxon>
        <taxon>Streptomycetaceae</taxon>
        <taxon>Streptomyces</taxon>
    </lineage>
</organism>
<feature type="region of interest" description="Disordered" evidence="1">
    <location>
        <begin position="587"/>
        <end position="653"/>
    </location>
</feature>
<reference evidence="2" key="1">
    <citation type="submission" date="2022-10" db="EMBL/GenBank/DDBJ databases">
        <title>The complete genomes of actinobacterial strains from the NBC collection.</title>
        <authorList>
            <person name="Joergensen T.S."/>
            <person name="Alvarez Arevalo M."/>
            <person name="Sterndorff E.B."/>
            <person name="Faurdal D."/>
            <person name="Vuksanovic O."/>
            <person name="Mourched A.-S."/>
            <person name="Charusanti P."/>
            <person name="Shaw S."/>
            <person name="Blin K."/>
            <person name="Weber T."/>
        </authorList>
    </citation>
    <scope>NUCLEOTIDE SEQUENCE</scope>
    <source>
        <strain evidence="2">NBC_00003</strain>
    </source>
</reference>
<feature type="compositionally biased region" description="Low complexity" evidence="1">
    <location>
        <begin position="617"/>
        <end position="631"/>
    </location>
</feature>
<sequence length="653" mass="73316">MATIEVRPQQIQQGGRVSLFGTPRPMSTATSTEATTAPAAAATVQAQWEVQGFGPIPSDPLDPTRAFWDVPGDQQPGSYTARVTFHTTGSQVDVGSADVTVAVRPIAAGDSINVQLRRAGSDPTDDQALWTAIRRSTDRISFNEYAAFIDPIMCGGQLPGAREPRKSPGPRALPFPGVDAYRLLKVATEVFLIVRCGVLVSNDDLTGPFEGVDLEEERRRYGEAADGDGFARAIQERWRRYISSTTPGDRRPDEQELALLPYLGVIRLKLGELAITDADKFGVECFGILRDKLTFPCFLELIWSYWHEEGMLVNSTEAIAHRFQNLHGPGDYDPLAHVDIDPLRALNQVMWGYVQDEQNRLSSLRRAYEYDHQYGITQLAPGQPQLRPVDSRPRFLEAFHTLLSLTSVFFREDDDTTVIADGFPVLNALKDVHLLLTEGQHNQYGDLPWTARQEMLMEEWILARPEMREFLPGRTMVAYPELWMDRVDTMKRLQGWTPDTVIHFRDLGRFGEQLLLSIRFGNWNSVNDRTQAANWARYWRSEIQGYLHSYRSVTGVDLGIERTDAQIDATMPAVHLRRRLAEQRGRHAVAQGPGRQAIAPAGPVDQRYGRPAAWGEPAPRLPSSRAPRALPGQRRDGRPAQLPPGRRPRREGE</sequence>
<proteinExistence type="predicted"/>
<accession>A0AAU2UXK6</accession>
<evidence type="ECO:0000313" key="2">
    <source>
        <dbReference type="EMBL" id="WTW59824.1"/>
    </source>
</evidence>
<gene>
    <name evidence="2" type="ORF">OG549_03755</name>
</gene>
<evidence type="ECO:0000256" key="1">
    <source>
        <dbReference type="SAM" id="MobiDB-lite"/>
    </source>
</evidence>
<dbReference type="EMBL" id="CP108318">
    <property type="protein sequence ID" value="WTW59824.1"/>
    <property type="molecule type" value="Genomic_DNA"/>
</dbReference>
<protein>
    <recommendedName>
        <fullName evidence="3">8-amino-7-oxononanoate synthase</fullName>
    </recommendedName>
</protein>
<dbReference type="AlphaFoldDB" id="A0AAU2UXK6"/>